<organism evidence="1 2">
    <name type="scientific">Wandonia haliotis</name>
    <dbReference type="NCBI Taxonomy" id="574963"/>
    <lineage>
        <taxon>Bacteria</taxon>
        <taxon>Pseudomonadati</taxon>
        <taxon>Bacteroidota</taxon>
        <taxon>Flavobacteriia</taxon>
        <taxon>Flavobacteriales</taxon>
        <taxon>Crocinitomicaceae</taxon>
        <taxon>Wandonia</taxon>
    </lineage>
</organism>
<evidence type="ECO:0000313" key="1">
    <source>
        <dbReference type="EMBL" id="GAA0875861.1"/>
    </source>
</evidence>
<dbReference type="Proteomes" id="UP001501126">
    <property type="component" value="Unassembled WGS sequence"/>
</dbReference>
<accession>A0ABN1MRD2</accession>
<reference evidence="1 2" key="1">
    <citation type="journal article" date="2019" name="Int. J. Syst. Evol. Microbiol.">
        <title>The Global Catalogue of Microorganisms (GCM) 10K type strain sequencing project: providing services to taxonomists for standard genome sequencing and annotation.</title>
        <authorList>
            <consortium name="The Broad Institute Genomics Platform"/>
            <consortium name="The Broad Institute Genome Sequencing Center for Infectious Disease"/>
            <person name="Wu L."/>
            <person name="Ma J."/>
        </authorList>
    </citation>
    <scope>NUCLEOTIDE SEQUENCE [LARGE SCALE GENOMIC DNA]</scope>
    <source>
        <strain evidence="1 2">JCM 16083</strain>
    </source>
</reference>
<dbReference type="EMBL" id="BAAAFH010000011">
    <property type="protein sequence ID" value="GAA0875861.1"/>
    <property type="molecule type" value="Genomic_DNA"/>
</dbReference>
<comment type="caution">
    <text evidence="1">The sequence shown here is derived from an EMBL/GenBank/DDBJ whole genome shotgun (WGS) entry which is preliminary data.</text>
</comment>
<keyword evidence="2" id="KW-1185">Reference proteome</keyword>
<gene>
    <name evidence="1" type="ORF">GCM10009118_22700</name>
</gene>
<protein>
    <submittedName>
        <fullName evidence="1">Uncharacterized protein</fullName>
    </submittedName>
</protein>
<sequence length="50" mass="5683">MAMIVKTKLLFSCAVIYSNNYFAQDKATIKGYELLLKGVIWSLGLKKELK</sequence>
<name>A0ABN1MRD2_9FLAO</name>
<proteinExistence type="predicted"/>
<evidence type="ECO:0000313" key="2">
    <source>
        <dbReference type="Proteomes" id="UP001501126"/>
    </source>
</evidence>